<reference evidence="2" key="1">
    <citation type="journal article" date="2022" name="bioRxiv">
        <title>Sequencing and chromosome-scale assembly of the giantPleurodeles waltlgenome.</title>
        <authorList>
            <person name="Brown T."/>
            <person name="Elewa A."/>
            <person name="Iarovenko S."/>
            <person name="Subramanian E."/>
            <person name="Araus A.J."/>
            <person name="Petzold A."/>
            <person name="Susuki M."/>
            <person name="Suzuki K.-i.T."/>
            <person name="Hayashi T."/>
            <person name="Toyoda A."/>
            <person name="Oliveira C."/>
            <person name="Osipova E."/>
            <person name="Leigh N.D."/>
            <person name="Simon A."/>
            <person name="Yun M.H."/>
        </authorList>
    </citation>
    <scope>NUCLEOTIDE SEQUENCE</scope>
    <source>
        <strain evidence="2">20211129_DDA</strain>
        <tissue evidence="2">Liver</tissue>
    </source>
</reference>
<dbReference type="AlphaFoldDB" id="A0AAV7QYR1"/>
<dbReference type="EMBL" id="JANPWB010000010">
    <property type="protein sequence ID" value="KAJ1145647.1"/>
    <property type="molecule type" value="Genomic_DNA"/>
</dbReference>
<proteinExistence type="predicted"/>
<sequence>MQLGGVSEVPDEVEGVGEKGGSSDGVLEETLFQPGTSDLCWQEVLEFGDAEPGEQSAAREPWREEKAGPRAAGRIASAGVRGGWCQAVDAPAGWCCGKGFAPADAQEEQRLGPSGMRQTRAAFSNGCAV</sequence>
<accession>A0AAV7QYR1</accession>
<evidence type="ECO:0000256" key="1">
    <source>
        <dbReference type="SAM" id="MobiDB-lite"/>
    </source>
</evidence>
<keyword evidence="3" id="KW-1185">Reference proteome</keyword>
<dbReference type="Proteomes" id="UP001066276">
    <property type="component" value="Chromosome 6"/>
</dbReference>
<evidence type="ECO:0000313" key="2">
    <source>
        <dbReference type="EMBL" id="KAJ1145647.1"/>
    </source>
</evidence>
<gene>
    <name evidence="2" type="ORF">NDU88_011933</name>
</gene>
<feature type="region of interest" description="Disordered" evidence="1">
    <location>
        <begin position="50"/>
        <end position="71"/>
    </location>
</feature>
<organism evidence="2 3">
    <name type="scientific">Pleurodeles waltl</name>
    <name type="common">Iberian ribbed newt</name>
    <dbReference type="NCBI Taxonomy" id="8319"/>
    <lineage>
        <taxon>Eukaryota</taxon>
        <taxon>Metazoa</taxon>
        <taxon>Chordata</taxon>
        <taxon>Craniata</taxon>
        <taxon>Vertebrata</taxon>
        <taxon>Euteleostomi</taxon>
        <taxon>Amphibia</taxon>
        <taxon>Batrachia</taxon>
        <taxon>Caudata</taxon>
        <taxon>Salamandroidea</taxon>
        <taxon>Salamandridae</taxon>
        <taxon>Pleurodelinae</taxon>
        <taxon>Pleurodeles</taxon>
    </lineage>
</organism>
<evidence type="ECO:0000313" key="3">
    <source>
        <dbReference type="Proteomes" id="UP001066276"/>
    </source>
</evidence>
<comment type="caution">
    <text evidence="2">The sequence shown here is derived from an EMBL/GenBank/DDBJ whole genome shotgun (WGS) entry which is preliminary data.</text>
</comment>
<name>A0AAV7QYR1_PLEWA</name>
<feature type="region of interest" description="Disordered" evidence="1">
    <location>
        <begin position="1"/>
        <end position="28"/>
    </location>
</feature>
<protein>
    <submittedName>
        <fullName evidence="2">Uncharacterized protein</fullName>
    </submittedName>
</protein>